<dbReference type="OrthoDB" id="1747at2759"/>
<feature type="domain" description="NAD-dependent epimerase/dehydratase" evidence="3">
    <location>
        <begin position="59"/>
        <end position="305"/>
    </location>
</feature>
<dbReference type="InterPro" id="IPR001509">
    <property type="entry name" value="Epimerase_deHydtase"/>
</dbReference>
<sequence>MHDPVCFIQHPAARTVRHALYQRPASGALPRATRCYRCRSVVRYGWLRASSEHSSERHVLVTGVAGFLGFHAALKLATRGDRITGIDNFNAYYDPSLKRDRVRYLMRHAPAIRIIELDLADQKAVDELFASHRFTHVLHLAAQAGVRHSISHPHCYIQSNCVGFLHILEGVRNHRPQPPVLVYASSSSVYGLETQLPFRESMTADAPASLYAATKRANELMAFTYHHLYGIKTTGLRYFTVYGPWGRPDMAYYAFANAMHSGKPITLYRSGSAEPSRDFTYVDDAIDATVAALDRAYPWEVFNVGNHRMEPLSALVTSLEEAFGIEALKQHTGLQSGDVPATYADIGKAKELLDYDPKTSLREGIKKFAAWYQWYHVENRHAVEAGLGI</sequence>
<dbReference type="AlphaFoldDB" id="M1UW61"/>
<dbReference type="HOGENOM" id="CLU_007383_1_7_1"/>
<evidence type="ECO:0000259" key="3">
    <source>
        <dbReference type="Pfam" id="PF01370"/>
    </source>
</evidence>
<dbReference type="Proteomes" id="UP000007014">
    <property type="component" value="Chromosome 18"/>
</dbReference>
<dbReference type="KEGG" id="cme:CYME_CMR075C"/>
<evidence type="ECO:0000313" key="5">
    <source>
        <dbReference type="Proteomes" id="UP000007014"/>
    </source>
</evidence>
<dbReference type="Pfam" id="PF01370">
    <property type="entry name" value="Epimerase"/>
    <property type="match status" value="1"/>
</dbReference>
<evidence type="ECO:0000313" key="4">
    <source>
        <dbReference type="EMBL" id="BAM82346.1"/>
    </source>
</evidence>
<protein>
    <submittedName>
        <fullName evidence="4">Probable nucleotide sugar epimerase</fullName>
    </submittedName>
</protein>
<dbReference type="Gene3D" id="3.90.25.10">
    <property type="entry name" value="UDP-galactose 4-epimerase, domain 1"/>
    <property type="match status" value="1"/>
</dbReference>
<gene>
    <name evidence="4" type="ORF">CYME_CMR075C</name>
</gene>
<dbReference type="InterPro" id="IPR036291">
    <property type="entry name" value="NAD(P)-bd_dom_sf"/>
</dbReference>
<dbReference type="RefSeq" id="XP_005538382.1">
    <property type="nucleotide sequence ID" value="XM_005538325.1"/>
</dbReference>
<reference evidence="4 5" key="1">
    <citation type="journal article" date="2004" name="Nature">
        <title>Genome sequence of the ultrasmall unicellular red alga Cyanidioschyzon merolae 10D.</title>
        <authorList>
            <person name="Matsuzaki M."/>
            <person name="Misumi O."/>
            <person name="Shin-i T."/>
            <person name="Maruyama S."/>
            <person name="Takahara M."/>
            <person name="Miyagishima S."/>
            <person name="Mori T."/>
            <person name="Nishida K."/>
            <person name="Yagisawa F."/>
            <person name="Nishida K."/>
            <person name="Yoshida Y."/>
            <person name="Nishimura Y."/>
            <person name="Nakao S."/>
            <person name="Kobayashi T."/>
            <person name="Momoyama Y."/>
            <person name="Higashiyama T."/>
            <person name="Minoda A."/>
            <person name="Sano M."/>
            <person name="Nomoto H."/>
            <person name="Oishi K."/>
            <person name="Hayashi H."/>
            <person name="Ohta F."/>
            <person name="Nishizaka S."/>
            <person name="Haga S."/>
            <person name="Miura S."/>
            <person name="Morishita T."/>
            <person name="Kabeya Y."/>
            <person name="Terasawa K."/>
            <person name="Suzuki Y."/>
            <person name="Ishii Y."/>
            <person name="Asakawa S."/>
            <person name="Takano H."/>
            <person name="Ohta N."/>
            <person name="Kuroiwa H."/>
            <person name="Tanaka K."/>
            <person name="Shimizu N."/>
            <person name="Sugano S."/>
            <person name="Sato N."/>
            <person name="Nozaki H."/>
            <person name="Ogasawara N."/>
            <person name="Kohara Y."/>
            <person name="Kuroiwa T."/>
        </authorList>
    </citation>
    <scope>NUCLEOTIDE SEQUENCE [LARGE SCALE GENOMIC DNA]</scope>
    <source>
        <strain evidence="4 5">10D</strain>
    </source>
</reference>
<dbReference type="EMBL" id="AP006500">
    <property type="protein sequence ID" value="BAM82346.1"/>
    <property type="molecule type" value="Genomic_DNA"/>
</dbReference>
<proteinExistence type="inferred from homology"/>
<reference evidence="4 5" key="2">
    <citation type="journal article" date="2007" name="BMC Biol.">
        <title>A 100%-complete sequence reveals unusually simple genomic features in the hot-spring red alga Cyanidioschyzon merolae.</title>
        <authorList>
            <person name="Nozaki H."/>
            <person name="Takano H."/>
            <person name="Misumi O."/>
            <person name="Terasawa K."/>
            <person name="Matsuzaki M."/>
            <person name="Maruyama S."/>
            <person name="Nishida K."/>
            <person name="Yagisawa F."/>
            <person name="Yoshida Y."/>
            <person name="Fujiwara T."/>
            <person name="Takio S."/>
            <person name="Tamura K."/>
            <person name="Chung S.J."/>
            <person name="Nakamura S."/>
            <person name="Kuroiwa H."/>
            <person name="Tanaka K."/>
            <person name="Sato N."/>
            <person name="Kuroiwa T."/>
        </authorList>
    </citation>
    <scope>NUCLEOTIDE SEQUENCE [LARGE SCALE GENOMIC DNA]</scope>
    <source>
        <strain evidence="4 5">10D</strain>
    </source>
</reference>
<dbReference type="eggNOG" id="KOG1371">
    <property type="taxonomic scope" value="Eukaryota"/>
</dbReference>
<dbReference type="Gene3D" id="3.40.50.720">
    <property type="entry name" value="NAD(P)-binding Rossmann-like Domain"/>
    <property type="match status" value="1"/>
</dbReference>
<keyword evidence="5" id="KW-1185">Reference proteome</keyword>
<dbReference type="STRING" id="280699.M1UW61"/>
<dbReference type="PANTHER" id="PTHR43574">
    <property type="entry name" value="EPIMERASE-RELATED"/>
    <property type="match status" value="1"/>
</dbReference>
<evidence type="ECO:0000256" key="2">
    <source>
        <dbReference type="ARBA" id="ARBA00023027"/>
    </source>
</evidence>
<dbReference type="PRINTS" id="PR01713">
    <property type="entry name" value="NUCEPIMERASE"/>
</dbReference>
<evidence type="ECO:0000256" key="1">
    <source>
        <dbReference type="ARBA" id="ARBA00007637"/>
    </source>
</evidence>
<comment type="similarity">
    <text evidence="1">Belongs to the NAD(P)-dependent epimerase/dehydratase family.</text>
</comment>
<name>M1UW61_CYAM1</name>
<keyword evidence="2" id="KW-0520">NAD</keyword>
<dbReference type="OMA" id="GCRHNKV"/>
<accession>M1UW61</accession>
<dbReference type="SUPFAM" id="SSF51735">
    <property type="entry name" value="NAD(P)-binding Rossmann-fold domains"/>
    <property type="match status" value="1"/>
</dbReference>
<dbReference type="Gramene" id="CMR075CT">
    <property type="protein sequence ID" value="CMR075CT"/>
    <property type="gene ID" value="CMR075C"/>
</dbReference>
<organism evidence="4 5">
    <name type="scientific">Cyanidioschyzon merolae (strain NIES-3377 / 10D)</name>
    <name type="common">Unicellular red alga</name>
    <dbReference type="NCBI Taxonomy" id="280699"/>
    <lineage>
        <taxon>Eukaryota</taxon>
        <taxon>Rhodophyta</taxon>
        <taxon>Bangiophyceae</taxon>
        <taxon>Cyanidiales</taxon>
        <taxon>Cyanidiaceae</taxon>
        <taxon>Cyanidioschyzon</taxon>
    </lineage>
</organism>
<dbReference type="GeneID" id="16996815"/>